<evidence type="ECO:0000256" key="12">
    <source>
        <dbReference type="SAM" id="SignalP"/>
    </source>
</evidence>
<keyword evidence="3 10" id="KW-1134">Transmembrane beta strand</keyword>
<dbReference type="GO" id="GO:0009279">
    <property type="term" value="C:cell outer membrane"/>
    <property type="evidence" value="ECO:0007669"/>
    <property type="project" value="UniProtKB-SubCell"/>
</dbReference>
<dbReference type="Gene3D" id="2.170.130.10">
    <property type="entry name" value="TonB-dependent receptor, plug domain"/>
    <property type="match status" value="1"/>
</dbReference>
<comment type="caution">
    <text evidence="15">The sequence shown here is derived from an EMBL/GenBank/DDBJ whole genome shotgun (WGS) entry which is preliminary data.</text>
</comment>
<dbReference type="GO" id="GO:0015344">
    <property type="term" value="F:siderophore uptake transmembrane transporter activity"/>
    <property type="evidence" value="ECO:0007669"/>
    <property type="project" value="TreeGrafter"/>
</dbReference>
<dbReference type="GO" id="GO:0044718">
    <property type="term" value="P:siderophore transmembrane transport"/>
    <property type="evidence" value="ECO:0007669"/>
    <property type="project" value="TreeGrafter"/>
</dbReference>
<dbReference type="InterPro" id="IPR036942">
    <property type="entry name" value="Beta-barrel_TonB_sf"/>
</dbReference>
<evidence type="ECO:0000256" key="10">
    <source>
        <dbReference type="PROSITE-ProRule" id="PRU01360"/>
    </source>
</evidence>
<keyword evidence="6" id="KW-0406">Ion transport</keyword>
<evidence type="ECO:0000313" key="16">
    <source>
        <dbReference type="Proteomes" id="UP000052245"/>
    </source>
</evidence>
<evidence type="ECO:0000259" key="14">
    <source>
        <dbReference type="Pfam" id="PF07715"/>
    </source>
</evidence>
<evidence type="ECO:0000256" key="8">
    <source>
        <dbReference type="ARBA" id="ARBA00023136"/>
    </source>
</evidence>
<keyword evidence="4 10" id="KW-0812">Transmembrane</keyword>
<evidence type="ECO:0000313" key="15">
    <source>
        <dbReference type="EMBL" id="CUU84617.1"/>
    </source>
</evidence>
<evidence type="ECO:0000256" key="4">
    <source>
        <dbReference type="ARBA" id="ARBA00022692"/>
    </source>
</evidence>
<evidence type="ECO:0000256" key="6">
    <source>
        <dbReference type="ARBA" id="ARBA00023065"/>
    </source>
</evidence>
<keyword evidence="5 12" id="KW-0732">Signal</keyword>
<accession>A0A9W5AUT5</accession>
<dbReference type="InterPro" id="IPR012910">
    <property type="entry name" value="Plug_dom"/>
</dbReference>
<name>A0A9W5AUT5_CAMHY</name>
<feature type="domain" description="TonB-dependent receptor plug" evidence="14">
    <location>
        <begin position="44"/>
        <end position="156"/>
    </location>
</feature>
<keyword evidence="2 10" id="KW-0813">Transport</keyword>
<evidence type="ECO:0000256" key="2">
    <source>
        <dbReference type="ARBA" id="ARBA00022448"/>
    </source>
</evidence>
<keyword evidence="7 11" id="KW-0798">TonB box</keyword>
<feature type="domain" description="TonB-dependent receptor-like beta-barrel" evidence="13">
    <location>
        <begin position="196"/>
        <end position="660"/>
    </location>
</feature>
<dbReference type="AlphaFoldDB" id="A0A9W5AUT5"/>
<dbReference type="EMBL" id="FAVC01000002">
    <property type="protein sequence ID" value="CUU84617.1"/>
    <property type="molecule type" value="Genomic_DNA"/>
</dbReference>
<evidence type="ECO:0000256" key="3">
    <source>
        <dbReference type="ARBA" id="ARBA00022452"/>
    </source>
</evidence>
<dbReference type="InterPro" id="IPR010917">
    <property type="entry name" value="TonB_rcpt_CS"/>
</dbReference>
<dbReference type="PANTHER" id="PTHR30069:SF53">
    <property type="entry name" value="COLICIN I RECEPTOR-RELATED"/>
    <property type="match status" value="1"/>
</dbReference>
<keyword evidence="9 10" id="KW-0998">Cell outer membrane</keyword>
<dbReference type="InterPro" id="IPR039426">
    <property type="entry name" value="TonB-dep_rcpt-like"/>
</dbReference>
<dbReference type="CDD" id="cd01347">
    <property type="entry name" value="ligand_gated_channel"/>
    <property type="match status" value="1"/>
</dbReference>
<dbReference type="SUPFAM" id="SSF56935">
    <property type="entry name" value="Porins"/>
    <property type="match status" value="1"/>
</dbReference>
<gene>
    <name evidence="15" type="primary">cirA</name>
    <name evidence="15" type="ORF">ERS739223_01130</name>
</gene>
<evidence type="ECO:0000259" key="13">
    <source>
        <dbReference type="Pfam" id="PF00593"/>
    </source>
</evidence>
<evidence type="ECO:0000256" key="7">
    <source>
        <dbReference type="ARBA" id="ARBA00023077"/>
    </source>
</evidence>
<proteinExistence type="inferred from homology"/>
<dbReference type="PANTHER" id="PTHR30069">
    <property type="entry name" value="TONB-DEPENDENT OUTER MEMBRANE RECEPTOR"/>
    <property type="match status" value="1"/>
</dbReference>
<evidence type="ECO:0000256" key="9">
    <source>
        <dbReference type="ARBA" id="ARBA00023237"/>
    </source>
</evidence>
<dbReference type="Pfam" id="PF00593">
    <property type="entry name" value="TonB_dep_Rec_b-barrel"/>
    <property type="match status" value="1"/>
</dbReference>
<comment type="similarity">
    <text evidence="10 11">Belongs to the TonB-dependent receptor family.</text>
</comment>
<dbReference type="RefSeq" id="WP_059434173.1">
    <property type="nucleotide sequence ID" value="NZ_FAUY01000001.1"/>
</dbReference>
<dbReference type="PROSITE" id="PS01156">
    <property type="entry name" value="TONB_DEPENDENT_REC_2"/>
    <property type="match status" value="1"/>
</dbReference>
<reference evidence="15 16" key="1">
    <citation type="submission" date="2015-11" db="EMBL/GenBank/DDBJ databases">
        <authorList>
            <consortium name="Pathogen Informatics"/>
        </authorList>
    </citation>
    <scope>NUCLEOTIDE SEQUENCE [LARGE SCALE GENOMIC DNA]</scope>
    <source>
        <strain evidence="15 16">007A-0283</strain>
    </source>
</reference>
<feature type="signal peptide" evidence="12">
    <location>
        <begin position="1"/>
        <end position="22"/>
    </location>
</feature>
<dbReference type="InterPro" id="IPR037066">
    <property type="entry name" value="Plug_dom_sf"/>
</dbReference>
<dbReference type="InterPro" id="IPR000531">
    <property type="entry name" value="Beta-barrel_TonB"/>
</dbReference>
<protein>
    <submittedName>
        <fullName evidence="15">Ferric receptor CfrA</fullName>
    </submittedName>
</protein>
<evidence type="ECO:0000256" key="1">
    <source>
        <dbReference type="ARBA" id="ARBA00004571"/>
    </source>
</evidence>
<dbReference type="Proteomes" id="UP000052245">
    <property type="component" value="Unassembled WGS sequence"/>
</dbReference>
<evidence type="ECO:0000256" key="5">
    <source>
        <dbReference type="ARBA" id="ARBA00022729"/>
    </source>
</evidence>
<organism evidence="15 16">
    <name type="scientific">Campylobacter hyointestinalis subsp. hyointestinalis</name>
    <dbReference type="NCBI Taxonomy" id="91352"/>
    <lineage>
        <taxon>Bacteria</taxon>
        <taxon>Pseudomonadati</taxon>
        <taxon>Campylobacterota</taxon>
        <taxon>Epsilonproteobacteria</taxon>
        <taxon>Campylobacterales</taxon>
        <taxon>Campylobacteraceae</taxon>
        <taxon>Campylobacter</taxon>
    </lineage>
</organism>
<dbReference type="Gene3D" id="2.40.170.20">
    <property type="entry name" value="TonB-dependent receptor, beta-barrel domain"/>
    <property type="match status" value="1"/>
</dbReference>
<sequence length="701" mass="77848">MLNSGFITKSASLVLLSSCLFANSDDSYTLDKSVVSASGFAQELKEAPATINVVSKEELQSKPYRDVAEAISDVPGVDLYASKGKTGTYNVTMRGITGYTLILIDGRRQGVGGEIGPNGFSEVSGALLPPLSSIERIEVIKGPMSTLYGSEALGGVINIITKKVSDTWSTSFSFDTLLQENSDWGNTYGQSIFLNGPLVENRLGANFRLRNSYREASSVAYSTPDGKNVDATQAQSPTKANNYDIGAKFNYIIDDKNSLIYDIDYSKNHYNNSKSQLGTLTTSGKTPGSLTGGYSDKMDITKLVTYLTHEGNYDDFTLSSTLQYNRVTNNGREVVGQKTQAYLGENREIKAEDFIADTKAVFQIYDSNIISTGAEYRLEKMHDKIANPTSFDQYALAVYIEDEISFRENLLLTLGGRYNYHEKFGNNISPRAYLVYMPTDEVVLKGGVSTGFKAPYANRLIAGEYNFSGQGAIPVYGNPNLKEETSINYELGANYDNGIVNAGVTGFITTFKDKISSRNYKQNDEIPSIGSCSANRGCYQAINLGEVEYKGLETSLGLKPIKDLNLDFAWTYLDTKTKESDVASEVGKPVSGSLKHNLSAKASYKYRKFTPWIKGEFQKDRYMGNTNINREYYKDIFLASLGLRYDVNKNWNLNFAVYNLFDKDFTDSFESYKNGATTSWVNTYNRIEEGRRYYLQITGNF</sequence>
<dbReference type="PROSITE" id="PS52016">
    <property type="entry name" value="TONB_DEPENDENT_REC_3"/>
    <property type="match status" value="1"/>
</dbReference>
<dbReference type="Pfam" id="PF07715">
    <property type="entry name" value="Plug"/>
    <property type="match status" value="1"/>
</dbReference>
<feature type="chain" id="PRO_5040789856" evidence="12">
    <location>
        <begin position="23"/>
        <end position="701"/>
    </location>
</feature>
<keyword evidence="8 10" id="KW-0472">Membrane</keyword>
<keyword evidence="15" id="KW-0675">Receptor</keyword>
<evidence type="ECO:0000256" key="11">
    <source>
        <dbReference type="RuleBase" id="RU003357"/>
    </source>
</evidence>
<comment type="subcellular location">
    <subcellularLocation>
        <location evidence="1 10">Cell outer membrane</location>
        <topology evidence="1 10">Multi-pass membrane protein</topology>
    </subcellularLocation>
</comment>